<organism evidence="2 3">
    <name type="scientific">Limnobacter thiooxidans</name>
    <dbReference type="NCBI Taxonomy" id="131080"/>
    <lineage>
        <taxon>Bacteria</taxon>
        <taxon>Pseudomonadati</taxon>
        <taxon>Pseudomonadota</taxon>
        <taxon>Betaproteobacteria</taxon>
        <taxon>Burkholderiales</taxon>
        <taxon>Burkholderiaceae</taxon>
        <taxon>Limnobacter</taxon>
    </lineage>
</organism>
<keyword evidence="1" id="KW-0472">Membrane</keyword>
<dbReference type="RefSeq" id="WP_130557143.1">
    <property type="nucleotide sequence ID" value="NZ_AP028947.1"/>
</dbReference>
<dbReference type="AlphaFoldDB" id="A0AA86IWZ4"/>
<dbReference type="EMBL" id="AP028947">
    <property type="protein sequence ID" value="BET24617.1"/>
    <property type="molecule type" value="Genomic_DNA"/>
</dbReference>
<keyword evidence="1" id="KW-0812">Transmembrane</keyword>
<evidence type="ECO:0000313" key="2">
    <source>
        <dbReference type="EMBL" id="BET24617.1"/>
    </source>
</evidence>
<dbReference type="Proteomes" id="UP001329151">
    <property type="component" value="Chromosome"/>
</dbReference>
<feature type="transmembrane region" description="Helical" evidence="1">
    <location>
        <begin position="200"/>
        <end position="221"/>
    </location>
</feature>
<protein>
    <submittedName>
        <fullName evidence="2">Uncharacterized protein</fullName>
    </submittedName>
</protein>
<gene>
    <name evidence="2" type="ORF">RGQ30_01180</name>
</gene>
<proteinExistence type="predicted"/>
<accession>A0AA86IWZ4</accession>
<dbReference type="KEGG" id="lto:RGQ30_01180"/>
<reference evidence="2 3" key="1">
    <citation type="submission" date="2023-10" db="EMBL/GenBank/DDBJ databases">
        <title>Complete Genome Sequence of Limnobacter thiooxidans CS-K2T, Isolated from freshwater lake sediments in Bavaria, Germany.</title>
        <authorList>
            <person name="Naruki M."/>
            <person name="Watanabe A."/>
            <person name="Warashina T."/>
            <person name="Morita T."/>
            <person name="Arakawa K."/>
        </authorList>
    </citation>
    <scope>NUCLEOTIDE SEQUENCE [LARGE SCALE GENOMIC DNA]</scope>
    <source>
        <strain evidence="2 3">CS-K2</strain>
    </source>
</reference>
<name>A0AA86IWZ4_9BURK</name>
<sequence length="498" mass="53603">MSATPLQVLTRPFAIEPVTNIMLPDGIFDNAIYDLRIACHYTNMSGAALTNVTIYLESTGDPGIVPVAKTFHFASIPAGAAVLVMWDANFKNATPGKRLVSFVAKADGFDSRRTIQQIFVSQTRYDPVTNSYTCSIEEGVLTMSNISAIVQNPKWGRDEKGNCECPPDMGPWIPTGATLAWVPNPAYSGMHAELPFSDPWWKVLAIIIAVIAAIVAAVAAAKGAGTASFGVSGTFDETEPSVNCCTPDVDAGPKKEFTVAGVASAVATVAIGVALSDEADPFWRGQANTLPAEDELTVGEKVVAKWKLPDEPNAGKAYTADVEWTYTRFTTGKTYEYSVRETQTNIHLSDGVELETPNTVALGEPLWVRAKFHRTEGKLFKGTDLYAFALFRAPDGFTFVVPLTDDGLGFDPGANDGAYAGSLDIKEAMRQLLRHRHEVRGLWRIYAFAQDVNLTKPGTPPEIAAQHIGGFFVASAVSLTFDPTLPCPITAQATITVV</sequence>
<evidence type="ECO:0000256" key="1">
    <source>
        <dbReference type="SAM" id="Phobius"/>
    </source>
</evidence>
<evidence type="ECO:0000313" key="3">
    <source>
        <dbReference type="Proteomes" id="UP001329151"/>
    </source>
</evidence>
<keyword evidence="1" id="KW-1133">Transmembrane helix</keyword>
<keyword evidence="3" id="KW-1185">Reference proteome</keyword>